<proteinExistence type="predicted"/>
<dbReference type="EMBL" id="CAKOFQ010007651">
    <property type="protein sequence ID" value="CAH2005658.1"/>
    <property type="molecule type" value="Genomic_DNA"/>
</dbReference>
<evidence type="ECO:0000313" key="1">
    <source>
        <dbReference type="EMBL" id="CAH2005658.1"/>
    </source>
</evidence>
<organism evidence="1 2">
    <name type="scientific">Acanthoscelides obtectus</name>
    <name type="common">Bean weevil</name>
    <name type="synonym">Bruchus obtectus</name>
    <dbReference type="NCBI Taxonomy" id="200917"/>
    <lineage>
        <taxon>Eukaryota</taxon>
        <taxon>Metazoa</taxon>
        <taxon>Ecdysozoa</taxon>
        <taxon>Arthropoda</taxon>
        <taxon>Hexapoda</taxon>
        <taxon>Insecta</taxon>
        <taxon>Pterygota</taxon>
        <taxon>Neoptera</taxon>
        <taxon>Endopterygota</taxon>
        <taxon>Coleoptera</taxon>
        <taxon>Polyphaga</taxon>
        <taxon>Cucujiformia</taxon>
        <taxon>Chrysomeloidea</taxon>
        <taxon>Chrysomelidae</taxon>
        <taxon>Bruchinae</taxon>
        <taxon>Bruchini</taxon>
        <taxon>Acanthoscelides</taxon>
    </lineage>
</organism>
<dbReference type="Proteomes" id="UP001152888">
    <property type="component" value="Unassembled WGS sequence"/>
</dbReference>
<comment type="caution">
    <text evidence="1">The sequence shown here is derived from an EMBL/GenBank/DDBJ whole genome shotgun (WGS) entry which is preliminary data.</text>
</comment>
<sequence>MTSSISEAIVGKHCKLCEFTLSSLFIDKTKYHGFVDKLPKKLKLEKLGEAEFVEKIQNLLDSDLLEVSKKPYGKIYHVEVEGVKKPVVYDLLCEIFLHVDPESRAKSFHEIIDDYYNKVLSENGVTEDEFKLQVKLFLPYAKLERLYQFWQEELRTYAV</sequence>
<gene>
    <name evidence="1" type="ORF">ACAOBT_LOCUS28667</name>
</gene>
<dbReference type="AlphaFoldDB" id="A0A9P0LYG7"/>
<dbReference type="OrthoDB" id="190089at2759"/>
<name>A0A9P0LYG7_ACAOB</name>
<reference evidence="1" key="1">
    <citation type="submission" date="2022-03" db="EMBL/GenBank/DDBJ databases">
        <authorList>
            <person name="Sayadi A."/>
        </authorList>
    </citation>
    <scope>NUCLEOTIDE SEQUENCE</scope>
</reference>
<accession>A0A9P0LYG7</accession>
<keyword evidence="2" id="KW-1185">Reference proteome</keyword>
<evidence type="ECO:0000313" key="2">
    <source>
        <dbReference type="Proteomes" id="UP001152888"/>
    </source>
</evidence>
<protein>
    <submittedName>
        <fullName evidence="1">Uncharacterized protein</fullName>
    </submittedName>
</protein>